<dbReference type="SUPFAM" id="SSF51569">
    <property type="entry name" value="Aldolase"/>
    <property type="match status" value="1"/>
</dbReference>
<comment type="caution">
    <text evidence="3">The sequence shown here is derived from an EMBL/GenBank/DDBJ whole genome shotgun (WGS) entry which is preliminary data.</text>
</comment>
<proteinExistence type="predicted"/>
<dbReference type="EMBL" id="JPVR01000069">
    <property type="protein sequence ID" value="KGR86926.1"/>
    <property type="molecule type" value="Genomic_DNA"/>
</dbReference>
<accession>A0ABR4Y133</accession>
<gene>
    <name evidence="3" type="ORF">CD31_08580</name>
</gene>
<dbReference type="CDD" id="cd07944">
    <property type="entry name" value="DRE_TIM_HOA_like"/>
    <property type="match status" value="1"/>
</dbReference>
<evidence type="ECO:0000259" key="2">
    <source>
        <dbReference type="Pfam" id="PF00682"/>
    </source>
</evidence>
<dbReference type="Proteomes" id="UP000030487">
    <property type="component" value="Unassembled WGS sequence"/>
</dbReference>
<dbReference type="InterPro" id="IPR000891">
    <property type="entry name" value="PYR_CT"/>
</dbReference>
<sequence>MSHVKVLDCTLRDGGYIVNMDFGERTIKGIIGKLCEANIDIIECGFLKDIDYRPGITTYNKIEEINMYLPEKKLKTSFVVMVDYGRYSIEKLTRYNGEGVDAIRDCFFKKDRFKALGLAEEIINKGYKVYIQPVDILGYSDAELLELIEKVNEIKPYAFSIVDTFGSMYIEDLIRIYYLINNNLEENIKLGFHSHNNLQLSVALSQKFSEISFGEREVIIDSTVCGMGRGAGNTPTELIVSYLNKKYDHNYNINALLDLVDVHMDKFLKKYTWGYNIPYFVAGIHGSHVHNVEYLMDKHNINTKDLRIIIDSLNPNLRKRYDYDELELLYQKYFTNEFNDEKVTEDLKEIFKSKSVFLLAPGKSIDSFTSEIIKKVQNESPIVISINHLTNLIPIDFVFYNNKKRMDFGKQIDSDLFYTTTKIITSNLQVIDNLKSYIVDYNSLIKREWRYYDNSIVMLLRLLSKLDVKDITIAGFDGFNSNDNYSYYNEELESRYSSGNFEQINNEINEMLIDFNKNLNKEIVINFLTPSIFQDIFNTISQD</sequence>
<evidence type="ECO:0000256" key="1">
    <source>
        <dbReference type="ARBA" id="ARBA00023211"/>
    </source>
</evidence>
<name>A0ABR4Y133_9BACI</name>
<dbReference type="RefSeq" id="WP_036076780.1">
    <property type="nucleotide sequence ID" value="NZ_AVCW01000013.1"/>
</dbReference>
<evidence type="ECO:0000313" key="4">
    <source>
        <dbReference type="Proteomes" id="UP000030487"/>
    </source>
</evidence>
<reference evidence="3 4" key="1">
    <citation type="submission" date="2014-02" db="EMBL/GenBank/DDBJ databases">
        <title>Draft genome sequence of Lysinibacillus boronitolerans NBRC 103108.</title>
        <authorList>
            <person name="Zhang F."/>
            <person name="Wang G."/>
            <person name="Zhang L."/>
        </authorList>
    </citation>
    <scope>NUCLEOTIDE SEQUENCE [LARGE SCALE GENOMIC DNA]</scope>
    <source>
        <strain evidence="3 4">NBRC 103108</strain>
    </source>
</reference>
<dbReference type="PANTHER" id="PTHR10277">
    <property type="entry name" value="HOMOCITRATE SYNTHASE-RELATED"/>
    <property type="match status" value="1"/>
</dbReference>
<evidence type="ECO:0000313" key="3">
    <source>
        <dbReference type="EMBL" id="KGR86926.1"/>
    </source>
</evidence>
<dbReference type="PANTHER" id="PTHR10277:SF9">
    <property type="entry name" value="2-ISOPROPYLMALATE SYNTHASE 1, CHLOROPLASTIC-RELATED"/>
    <property type="match status" value="1"/>
</dbReference>
<feature type="domain" description="Pyruvate carboxyltransferase" evidence="2">
    <location>
        <begin position="121"/>
        <end position="260"/>
    </location>
</feature>
<dbReference type="InterPro" id="IPR013785">
    <property type="entry name" value="Aldolase_TIM"/>
</dbReference>
<dbReference type="InterPro" id="IPR050073">
    <property type="entry name" value="2-IPM_HCS-like"/>
</dbReference>
<organism evidence="3 4">
    <name type="scientific">Lysinibacillus boronitolerans JCM 21713 = 10a = NBRC 103108</name>
    <dbReference type="NCBI Taxonomy" id="1294264"/>
    <lineage>
        <taxon>Bacteria</taxon>
        <taxon>Bacillati</taxon>
        <taxon>Bacillota</taxon>
        <taxon>Bacilli</taxon>
        <taxon>Bacillales</taxon>
        <taxon>Bacillaceae</taxon>
        <taxon>Lysinibacillus</taxon>
    </lineage>
</organism>
<dbReference type="Pfam" id="PF00682">
    <property type="entry name" value="HMGL-like"/>
    <property type="match status" value="1"/>
</dbReference>
<protein>
    <recommendedName>
        <fullName evidence="2">Pyruvate carboxyltransferase domain-containing protein</fullName>
    </recommendedName>
</protein>
<keyword evidence="4" id="KW-1185">Reference proteome</keyword>
<keyword evidence="1" id="KW-0464">Manganese</keyword>
<dbReference type="Gene3D" id="3.20.20.70">
    <property type="entry name" value="Aldolase class I"/>
    <property type="match status" value="1"/>
</dbReference>